<dbReference type="GO" id="GO:0017159">
    <property type="term" value="F:pantetheine hydrolase activity"/>
    <property type="evidence" value="ECO:0007669"/>
    <property type="project" value="TreeGrafter"/>
</dbReference>
<evidence type="ECO:0000256" key="1">
    <source>
        <dbReference type="ARBA" id="ARBA00008225"/>
    </source>
</evidence>
<dbReference type="InterPro" id="IPR040154">
    <property type="entry name" value="Biotinidase/VNN"/>
</dbReference>
<dbReference type="PANTHER" id="PTHR10609:SF27">
    <property type="entry name" value="CN HYDROLASE DOMAIN-CONTAINING PROTEIN-RELATED"/>
    <property type="match status" value="1"/>
</dbReference>
<dbReference type="PIRSF" id="PIRSF011861">
    <property type="entry name" value="Biotinidase"/>
    <property type="match status" value="1"/>
</dbReference>
<keyword evidence="8" id="KW-1185">Reference proteome</keyword>
<sequence length="502" mass="56539">MVFIQLCVAFLFLVFPVCKSQASDKYIAAVYEHALVFPDVTEKPITPAEALRMMNINLDILEKAVKEAAKKGARIIVTPEDGLHGWHFNRETIVPYTEDVPDPQVNWIPCKYPQRFGPAPVQERLSCMAKDSTIYVVANIVDRKTCNSSDPLCPSDGRYYYNTNVVFDSEGKLVARYHKYNLFTGEEHLNPPKEPEQITFDTPFGKFGIFTCWDIMFYDPAVILVNTLKVDTILFPTAWFNFLPHLSAVKIQSAWAMGMGVNFLSSNIHNTSIGMTGSGIYAPDKPREYYYNMETDEGKLLVSELDVHPKPSALYSVVDWNLYANSIKNFSPATNVTRVVIYFDEYMFTELTEAEGNISICHGDLCCHLTYRMAEKRKDEVYALGIFNGLHVVEGQFYLQICTLVKCKTTNMTTCGRPVETSSTFFKEFSLSGTFGTNYVFPEVLFSGVQLAPETFKVLKDGRLISQSSVSSKPLLTATLYGRCFLGLSLQHELIRLIAAGV</sequence>
<feature type="active site" description="Proton donor" evidence="5">
    <location>
        <position position="179"/>
    </location>
</feature>
<evidence type="ECO:0000259" key="7">
    <source>
        <dbReference type="PROSITE" id="PS50263"/>
    </source>
</evidence>
<protein>
    <submittedName>
        <fullName evidence="9">Pantetheinase-like isoform X1</fullName>
    </submittedName>
</protein>
<dbReference type="SUPFAM" id="SSF56317">
    <property type="entry name" value="Carbon-nitrogen hydrolase"/>
    <property type="match status" value="1"/>
</dbReference>
<evidence type="ECO:0000256" key="3">
    <source>
        <dbReference type="ARBA" id="ARBA00022801"/>
    </source>
</evidence>
<gene>
    <name evidence="9" type="primary">LOC115465813</name>
</gene>
<dbReference type="Pfam" id="PF00795">
    <property type="entry name" value="CN_hydrolase"/>
    <property type="match status" value="1"/>
</dbReference>
<evidence type="ECO:0000313" key="8">
    <source>
        <dbReference type="Proteomes" id="UP000515156"/>
    </source>
</evidence>
<feature type="chain" id="PRO_5028154460" evidence="6">
    <location>
        <begin position="23"/>
        <end position="502"/>
    </location>
</feature>
<dbReference type="PANTHER" id="PTHR10609">
    <property type="entry name" value="BIOTINIDASE-RELATED"/>
    <property type="match status" value="1"/>
</dbReference>
<dbReference type="InterPro" id="IPR003010">
    <property type="entry name" value="C-N_Hydrolase"/>
</dbReference>
<organism evidence="8 9">
    <name type="scientific">Microcaecilia unicolor</name>
    <dbReference type="NCBI Taxonomy" id="1415580"/>
    <lineage>
        <taxon>Eukaryota</taxon>
        <taxon>Metazoa</taxon>
        <taxon>Chordata</taxon>
        <taxon>Craniata</taxon>
        <taxon>Vertebrata</taxon>
        <taxon>Euteleostomi</taxon>
        <taxon>Amphibia</taxon>
        <taxon>Gymnophiona</taxon>
        <taxon>Siphonopidae</taxon>
        <taxon>Microcaecilia</taxon>
    </lineage>
</organism>
<evidence type="ECO:0000256" key="4">
    <source>
        <dbReference type="ARBA" id="ARBA00023180"/>
    </source>
</evidence>
<dbReference type="GO" id="GO:0015939">
    <property type="term" value="P:pantothenate metabolic process"/>
    <property type="evidence" value="ECO:0007669"/>
    <property type="project" value="TreeGrafter"/>
</dbReference>
<dbReference type="KEGG" id="muo:115465813"/>
<dbReference type="InterPro" id="IPR036526">
    <property type="entry name" value="C-N_Hydrolase_sf"/>
</dbReference>
<feature type="active site" description="Proton acceptor" evidence="5">
    <location>
        <position position="80"/>
    </location>
</feature>
<keyword evidence="3" id="KW-0378">Hydrolase</keyword>
<comment type="similarity">
    <text evidence="1">Belongs to the carbon-nitrogen hydrolase superfamily. BTD/VNN family.</text>
</comment>
<evidence type="ECO:0000256" key="5">
    <source>
        <dbReference type="PIRSR" id="PIRSR011861-1"/>
    </source>
</evidence>
<dbReference type="OrthoDB" id="10250282at2759"/>
<evidence type="ECO:0000313" key="9">
    <source>
        <dbReference type="RefSeq" id="XP_030052417.1"/>
    </source>
</evidence>
<evidence type="ECO:0000256" key="2">
    <source>
        <dbReference type="ARBA" id="ARBA00022729"/>
    </source>
</evidence>
<feature type="signal peptide" evidence="6">
    <location>
        <begin position="1"/>
        <end position="22"/>
    </location>
</feature>
<dbReference type="InterPro" id="IPR012101">
    <property type="entry name" value="Biotinidase-like_euk"/>
</dbReference>
<dbReference type="InParanoid" id="A0A6P7X9Z3"/>
<dbReference type="CDD" id="cd07567">
    <property type="entry name" value="biotinidase_like"/>
    <property type="match status" value="1"/>
</dbReference>
<dbReference type="Proteomes" id="UP000515156">
    <property type="component" value="Chromosome 3"/>
</dbReference>
<dbReference type="RefSeq" id="XP_030052417.1">
    <property type="nucleotide sequence ID" value="XM_030196557.1"/>
</dbReference>
<keyword evidence="2 6" id="KW-0732">Signal</keyword>
<evidence type="ECO:0000256" key="6">
    <source>
        <dbReference type="SAM" id="SignalP"/>
    </source>
</evidence>
<feature type="domain" description="CN hydrolase" evidence="7">
    <location>
        <begin position="40"/>
        <end position="307"/>
    </location>
</feature>
<dbReference type="InterPro" id="IPR043957">
    <property type="entry name" value="Vanin_C"/>
</dbReference>
<proteinExistence type="inferred from homology"/>
<dbReference type="AlphaFoldDB" id="A0A6P7X9Z3"/>
<feature type="active site" description="Nucleophile" evidence="5">
    <location>
        <position position="212"/>
    </location>
</feature>
<reference evidence="9" key="1">
    <citation type="submission" date="2025-08" db="UniProtKB">
        <authorList>
            <consortium name="RefSeq"/>
        </authorList>
    </citation>
    <scope>IDENTIFICATION</scope>
</reference>
<dbReference type="FunCoup" id="A0A6P7X9Z3">
    <property type="interactions" value="88"/>
</dbReference>
<dbReference type="GeneID" id="115465813"/>
<dbReference type="Pfam" id="PF19018">
    <property type="entry name" value="Vanin_C"/>
    <property type="match status" value="1"/>
</dbReference>
<name>A0A6P7X9Z3_9AMPH</name>
<dbReference type="FunFam" id="3.60.110.10:FF:000001">
    <property type="entry name" value="biotinidase isoform X1"/>
    <property type="match status" value="1"/>
</dbReference>
<dbReference type="PROSITE" id="PS50263">
    <property type="entry name" value="CN_HYDROLASE"/>
    <property type="match status" value="1"/>
</dbReference>
<dbReference type="Gene3D" id="3.60.110.10">
    <property type="entry name" value="Carbon-nitrogen hydrolase"/>
    <property type="match status" value="1"/>
</dbReference>
<accession>A0A6P7X9Z3</accession>
<keyword evidence="4" id="KW-0325">Glycoprotein</keyword>